<evidence type="ECO:0000313" key="10">
    <source>
        <dbReference type="WBParaSite" id="PDA_v2.g21106.t1"/>
    </source>
</evidence>
<dbReference type="InterPro" id="IPR008271">
    <property type="entry name" value="Ser/Thr_kinase_AS"/>
</dbReference>
<dbReference type="EC" id="2.7.12.2" evidence="7"/>
<dbReference type="AlphaFoldDB" id="A0A914PSH9"/>
<dbReference type="PROSITE" id="PS50011">
    <property type="entry name" value="PROTEIN_KINASE_DOM"/>
    <property type="match status" value="1"/>
</dbReference>
<dbReference type="GO" id="GO:0051403">
    <property type="term" value="P:stress-activated MAPK cascade"/>
    <property type="evidence" value="ECO:0007669"/>
    <property type="project" value="TreeGrafter"/>
</dbReference>
<comment type="similarity">
    <text evidence="6">Belongs to the protein kinase superfamily. STE Ser/Thr protein kinase family. MAP kinase kinase subfamily.</text>
</comment>
<dbReference type="Pfam" id="PF00069">
    <property type="entry name" value="Pkinase"/>
    <property type="match status" value="1"/>
</dbReference>
<evidence type="ECO:0000256" key="2">
    <source>
        <dbReference type="ARBA" id="ARBA00022679"/>
    </source>
</evidence>
<evidence type="ECO:0000313" key="9">
    <source>
        <dbReference type="Proteomes" id="UP000887578"/>
    </source>
</evidence>
<dbReference type="Gene3D" id="3.30.200.20">
    <property type="entry name" value="Phosphorylase Kinase, domain 1"/>
    <property type="match status" value="1"/>
</dbReference>
<dbReference type="WBParaSite" id="PDA_v2.g21106.t1">
    <property type="protein sequence ID" value="PDA_v2.g21106.t1"/>
    <property type="gene ID" value="PDA_v2.g21106"/>
</dbReference>
<feature type="domain" description="Protein kinase" evidence="8">
    <location>
        <begin position="36"/>
        <end position="295"/>
    </location>
</feature>
<evidence type="ECO:0000259" key="8">
    <source>
        <dbReference type="PROSITE" id="PS50011"/>
    </source>
</evidence>
<dbReference type="Gene3D" id="1.10.510.10">
    <property type="entry name" value="Transferase(Phosphotransferase) domain 1"/>
    <property type="match status" value="1"/>
</dbReference>
<accession>A0A914PSH9</accession>
<dbReference type="GO" id="GO:0004674">
    <property type="term" value="F:protein serine/threonine kinase activity"/>
    <property type="evidence" value="ECO:0007669"/>
    <property type="project" value="UniProtKB-KW"/>
</dbReference>
<keyword evidence="1" id="KW-0723">Serine/threonine-protein kinase</keyword>
<dbReference type="InterPro" id="IPR000719">
    <property type="entry name" value="Prot_kinase_dom"/>
</dbReference>
<keyword evidence="4" id="KW-0418">Kinase</keyword>
<keyword evidence="3" id="KW-0547">Nucleotide-binding</keyword>
<evidence type="ECO:0000256" key="1">
    <source>
        <dbReference type="ARBA" id="ARBA00022527"/>
    </source>
</evidence>
<dbReference type="PANTHER" id="PTHR48013">
    <property type="entry name" value="DUAL SPECIFICITY MITOGEN-ACTIVATED PROTEIN KINASE KINASE 5-RELATED"/>
    <property type="match status" value="1"/>
</dbReference>
<dbReference type="PROSITE" id="PS00108">
    <property type="entry name" value="PROTEIN_KINASE_ST"/>
    <property type="match status" value="1"/>
</dbReference>
<dbReference type="SMART" id="SM00220">
    <property type="entry name" value="S_TKc"/>
    <property type="match status" value="1"/>
</dbReference>
<keyword evidence="2" id="KW-0808">Transferase</keyword>
<proteinExistence type="inferred from homology"/>
<evidence type="ECO:0000256" key="7">
    <source>
        <dbReference type="ARBA" id="ARBA00038999"/>
    </source>
</evidence>
<dbReference type="PANTHER" id="PTHR48013:SF11">
    <property type="entry name" value="LICORNE"/>
    <property type="match status" value="1"/>
</dbReference>
<evidence type="ECO:0000256" key="3">
    <source>
        <dbReference type="ARBA" id="ARBA00022741"/>
    </source>
</evidence>
<dbReference type="FunFam" id="3.30.200.20:FF:000040">
    <property type="entry name" value="Dual specificity mitogen-activated protein kinase kinase"/>
    <property type="match status" value="1"/>
</dbReference>
<evidence type="ECO:0000256" key="4">
    <source>
        <dbReference type="ARBA" id="ARBA00022777"/>
    </source>
</evidence>
<sequence>MKRPKPEMKGYEKIKSNSGKLQIGPQHYEDVRIEQLRLISELGFGACGNVSKRSLNNRILAVKEMRKTMNEDENRRIYMDLQVITCNDCPFIVQSYGYIITFDHVYICMETMTMCLEKLYKNHIKPQNMSIPEWMLGKITVPVMEALRYLKNEHEIIHRDVKPSNILININGNIKLCDFGISGKLIDSIAGTASLGCAAYLSPERFQPIEYDIRADIWSLGITLIELATLEYPYQFNNHFELMLAITSSPSPKLPDHFSPDFHDFVDSCLQKDVKDRPKYEILGKKNWYQMHKTLDYDVEKWISSVLETEEDDD</sequence>
<protein>
    <recommendedName>
        <fullName evidence="7">mitogen-activated protein kinase kinase</fullName>
        <ecNumber evidence="7">2.7.12.2</ecNumber>
    </recommendedName>
</protein>
<name>A0A914PSH9_9BILA</name>
<dbReference type="SUPFAM" id="SSF56112">
    <property type="entry name" value="Protein kinase-like (PK-like)"/>
    <property type="match status" value="1"/>
</dbReference>
<keyword evidence="9" id="KW-1185">Reference proteome</keyword>
<reference evidence="10" key="1">
    <citation type="submission" date="2022-11" db="UniProtKB">
        <authorList>
            <consortium name="WormBaseParasite"/>
        </authorList>
    </citation>
    <scope>IDENTIFICATION</scope>
</reference>
<dbReference type="GO" id="GO:0005524">
    <property type="term" value="F:ATP binding"/>
    <property type="evidence" value="ECO:0007669"/>
    <property type="project" value="UniProtKB-KW"/>
</dbReference>
<organism evidence="9 10">
    <name type="scientific">Panagrolaimus davidi</name>
    <dbReference type="NCBI Taxonomy" id="227884"/>
    <lineage>
        <taxon>Eukaryota</taxon>
        <taxon>Metazoa</taxon>
        <taxon>Ecdysozoa</taxon>
        <taxon>Nematoda</taxon>
        <taxon>Chromadorea</taxon>
        <taxon>Rhabditida</taxon>
        <taxon>Tylenchina</taxon>
        <taxon>Panagrolaimomorpha</taxon>
        <taxon>Panagrolaimoidea</taxon>
        <taxon>Panagrolaimidae</taxon>
        <taxon>Panagrolaimus</taxon>
    </lineage>
</organism>
<dbReference type="InterPro" id="IPR011009">
    <property type="entry name" value="Kinase-like_dom_sf"/>
</dbReference>
<dbReference type="GO" id="GO:0004708">
    <property type="term" value="F:MAP kinase kinase activity"/>
    <property type="evidence" value="ECO:0007669"/>
    <property type="project" value="UniProtKB-EC"/>
</dbReference>
<evidence type="ECO:0000256" key="6">
    <source>
        <dbReference type="ARBA" id="ARBA00038035"/>
    </source>
</evidence>
<keyword evidence="5" id="KW-0067">ATP-binding</keyword>
<dbReference type="Proteomes" id="UP000887578">
    <property type="component" value="Unplaced"/>
</dbReference>
<evidence type="ECO:0000256" key="5">
    <source>
        <dbReference type="ARBA" id="ARBA00022840"/>
    </source>
</evidence>